<proteinExistence type="predicted"/>
<name>A0A8J2PN20_9HEXA</name>
<gene>
    <name evidence="1" type="ORF">AFUS01_LOCUS39555</name>
</gene>
<dbReference type="AlphaFoldDB" id="A0A8J2PN20"/>
<reference evidence="1" key="1">
    <citation type="submission" date="2021-06" db="EMBL/GenBank/DDBJ databases">
        <authorList>
            <person name="Hodson N. C."/>
            <person name="Mongue J. A."/>
            <person name="Jaron S. K."/>
        </authorList>
    </citation>
    <scope>NUCLEOTIDE SEQUENCE</scope>
</reference>
<organism evidence="1 2">
    <name type="scientific">Allacma fusca</name>
    <dbReference type="NCBI Taxonomy" id="39272"/>
    <lineage>
        <taxon>Eukaryota</taxon>
        <taxon>Metazoa</taxon>
        <taxon>Ecdysozoa</taxon>
        <taxon>Arthropoda</taxon>
        <taxon>Hexapoda</taxon>
        <taxon>Collembola</taxon>
        <taxon>Symphypleona</taxon>
        <taxon>Sminthuridae</taxon>
        <taxon>Allacma</taxon>
    </lineage>
</organism>
<dbReference type="Proteomes" id="UP000708208">
    <property type="component" value="Unassembled WGS sequence"/>
</dbReference>
<dbReference type="EMBL" id="CAJVCH010552542">
    <property type="protein sequence ID" value="CAG7829710.1"/>
    <property type="molecule type" value="Genomic_DNA"/>
</dbReference>
<evidence type="ECO:0000313" key="1">
    <source>
        <dbReference type="EMBL" id="CAG7829710.1"/>
    </source>
</evidence>
<accession>A0A8J2PN20</accession>
<protein>
    <submittedName>
        <fullName evidence="1">Uncharacterized protein</fullName>
    </submittedName>
</protein>
<evidence type="ECO:0000313" key="2">
    <source>
        <dbReference type="Proteomes" id="UP000708208"/>
    </source>
</evidence>
<comment type="caution">
    <text evidence="1">The sequence shown here is derived from an EMBL/GenBank/DDBJ whole genome shotgun (WGS) entry which is preliminary data.</text>
</comment>
<sequence>MIADYGYGNGRPVTLKFSIPSPAFQNPLVGSSVAATLGIPSLSGRSASAPATSELEWPIRSSIQIHTLNAYGSSGGT</sequence>
<keyword evidence="2" id="KW-1185">Reference proteome</keyword>